<dbReference type="Proteomes" id="UP000615326">
    <property type="component" value="Unassembled WGS sequence"/>
</dbReference>
<evidence type="ECO:0008006" key="3">
    <source>
        <dbReference type="Google" id="ProtNLM"/>
    </source>
</evidence>
<reference evidence="1 2" key="1">
    <citation type="journal article" date="2020" name="Int. J. Syst. Evol. Microbiol.">
        <title>Novel acetic acid bacteria from cider fermentations: Acetobacter conturbans sp. nov. and Acetobacter fallax sp. nov.</title>
        <authorList>
            <person name="Sombolestani A.S."/>
            <person name="Cleenwerck I."/>
            <person name="Cnockaert M."/>
            <person name="Borremans W."/>
            <person name="Wieme A.D."/>
            <person name="De Vuyst L."/>
            <person name="Vandamme P."/>
        </authorList>
    </citation>
    <scope>NUCLEOTIDE SEQUENCE [LARGE SCALE GENOMIC DNA]</scope>
    <source>
        <strain evidence="1 2">LMG 1637</strain>
    </source>
</reference>
<evidence type="ECO:0000313" key="2">
    <source>
        <dbReference type="Proteomes" id="UP000615326"/>
    </source>
</evidence>
<sequence length="70" mass="7668">MTERIFRHLAADHDNEYMMTESTIVRAHQHSTGTRKKGGGRGSGHWAIPGWLTTKTHAIVDAAGKAVILS</sequence>
<gene>
    <name evidence="1" type="ORF">GOB84_12825</name>
</gene>
<accession>A0ABX0KEA1</accession>
<comment type="caution">
    <text evidence="1">The sequence shown here is derived from an EMBL/GenBank/DDBJ whole genome shotgun (WGS) entry which is preliminary data.</text>
</comment>
<name>A0ABX0KEA1_9PROT</name>
<evidence type="ECO:0000313" key="1">
    <source>
        <dbReference type="EMBL" id="NHO33431.1"/>
    </source>
</evidence>
<protein>
    <recommendedName>
        <fullName evidence="3">Transposase</fullName>
    </recommendedName>
</protein>
<dbReference type="EMBL" id="WOSW01000027">
    <property type="protein sequence ID" value="NHO33431.1"/>
    <property type="molecule type" value="Genomic_DNA"/>
</dbReference>
<organism evidence="1 2">
    <name type="scientific">Acetobacter fallax</name>
    <dbReference type="NCBI Taxonomy" id="1737473"/>
    <lineage>
        <taxon>Bacteria</taxon>
        <taxon>Pseudomonadati</taxon>
        <taxon>Pseudomonadota</taxon>
        <taxon>Alphaproteobacteria</taxon>
        <taxon>Acetobacterales</taxon>
        <taxon>Acetobacteraceae</taxon>
        <taxon>Acetobacter</taxon>
    </lineage>
</organism>
<keyword evidence="2" id="KW-1185">Reference proteome</keyword>
<proteinExistence type="predicted"/>